<keyword evidence="3 5" id="KW-0547">Nucleotide-binding</keyword>
<dbReference type="RefSeq" id="XP_012767413.1">
    <property type="nucleotide sequence ID" value="XM_012911959.1"/>
</dbReference>
<dbReference type="GO" id="GO:0005524">
    <property type="term" value="F:ATP binding"/>
    <property type="evidence" value="ECO:0007669"/>
    <property type="project" value="UniProtKB-UniRule"/>
</dbReference>
<protein>
    <recommendedName>
        <fullName evidence="5">Acetyl-coenzyme A synthetase</fullName>
        <ecNumber evidence="5">6.2.1.1</ecNumber>
    </recommendedName>
</protein>
<dbReference type="Pfam" id="PF00501">
    <property type="entry name" value="AMP-binding"/>
    <property type="match status" value="1"/>
</dbReference>
<feature type="domain" description="Acetyl-coenzyme A synthetase N-terminal" evidence="9">
    <location>
        <begin position="81"/>
        <end position="137"/>
    </location>
</feature>
<dbReference type="EC" id="6.2.1.1" evidence="5"/>
<proteinExistence type="inferred from homology"/>
<reference evidence="11" key="1">
    <citation type="submission" date="2014-06" db="EMBL/GenBank/DDBJ databases">
        <authorList>
            <person name="Aslett M."/>
            <person name="De Silva N."/>
        </authorList>
    </citation>
    <scope>NUCLEOTIDE SEQUENCE [LARGE SCALE GENOMIC DNA]</scope>
    <source>
        <strain evidence="11">Bond</strain>
    </source>
</reference>
<dbReference type="PANTHER" id="PTHR24095:SF14">
    <property type="entry name" value="ACETYL-COENZYME A SYNTHETASE 1"/>
    <property type="match status" value="1"/>
</dbReference>
<evidence type="ECO:0000313" key="11">
    <source>
        <dbReference type="Proteomes" id="UP000033188"/>
    </source>
</evidence>
<dbReference type="Gene3D" id="3.30.300.30">
    <property type="match status" value="1"/>
</dbReference>
<dbReference type="NCBIfam" id="NF001208">
    <property type="entry name" value="PRK00174.1"/>
    <property type="match status" value="1"/>
</dbReference>
<dbReference type="InterPro" id="IPR042099">
    <property type="entry name" value="ANL_N_sf"/>
</dbReference>
<dbReference type="NCBIfam" id="TIGR02188">
    <property type="entry name" value="Ac_CoA_lig_AcsA"/>
    <property type="match status" value="1"/>
</dbReference>
<dbReference type="InterPro" id="IPR032387">
    <property type="entry name" value="ACAS_N"/>
</dbReference>
<dbReference type="PROSITE" id="PS00455">
    <property type="entry name" value="AMP_BINDING"/>
    <property type="match status" value="1"/>
</dbReference>
<evidence type="ECO:0000256" key="1">
    <source>
        <dbReference type="ARBA" id="ARBA00006432"/>
    </source>
</evidence>
<dbReference type="AlphaFoldDB" id="A0A061D5B3"/>
<dbReference type="Gene3D" id="3.40.50.12780">
    <property type="entry name" value="N-terminal domain of ligase-like"/>
    <property type="match status" value="1"/>
</dbReference>
<dbReference type="Proteomes" id="UP000033188">
    <property type="component" value="Chromosome 2"/>
</dbReference>
<dbReference type="STRING" id="5866.A0A061D5B3"/>
<feature type="region of interest" description="Disordered" evidence="6">
    <location>
        <begin position="1"/>
        <end position="38"/>
    </location>
</feature>
<evidence type="ECO:0000256" key="6">
    <source>
        <dbReference type="SAM" id="MobiDB-lite"/>
    </source>
</evidence>
<dbReference type="InterPro" id="IPR011904">
    <property type="entry name" value="Ac_CoA_lig"/>
</dbReference>
<keyword evidence="4 5" id="KW-0067">ATP-binding</keyword>
<dbReference type="GeneID" id="24563768"/>
<dbReference type="GO" id="GO:0003987">
    <property type="term" value="F:acetate-CoA ligase activity"/>
    <property type="evidence" value="ECO:0007669"/>
    <property type="project" value="UniProtKB-UniRule"/>
</dbReference>
<evidence type="ECO:0000259" key="7">
    <source>
        <dbReference type="Pfam" id="PF00501"/>
    </source>
</evidence>
<dbReference type="InterPro" id="IPR020845">
    <property type="entry name" value="AMP-binding_CS"/>
</dbReference>
<comment type="similarity">
    <text evidence="1 5">Belongs to the ATP-dependent AMP-binding enzyme family.</text>
</comment>
<evidence type="ECO:0000259" key="8">
    <source>
        <dbReference type="Pfam" id="PF13193"/>
    </source>
</evidence>
<evidence type="ECO:0000256" key="3">
    <source>
        <dbReference type="ARBA" id="ARBA00022741"/>
    </source>
</evidence>
<dbReference type="EMBL" id="LK391708">
    <property type="protein sequence ID" value="CDR95227.1"/>
    <property type="molecule type" value="Genomic_DNA"/>
</dbReference>
<keyword evidence="2 5" id="KW-0436">Ligase</keyword>
<evidence type="ECO:0000313" key="10">
    <source>
        <dbReference type="EMBL" id="CDR95227.1"/>
    </source>
</evidence>
<evidence type="ECO:0000256" key="4">
    <source>
        <dbReference type="ARBA" id="ARBA00022840"/>
    </source>
</evidence>
<organism evidence="10 11">
    <name type="scientific">Babesia bigemina</name>
    <dbReference type="NCBI Taxonomy" id="5866"/>
    <lineage>
        <taxon>Eukaryota</taxon>
        <taxon>Sar</taxon>
        <taxon>Alveolata</taxon>
        <taxon>Apicomplexa</taxon>
        <taxon>Aconoidasida</taxon>
        <taxon>Piroplasmida</taxon>
        <taxon>Babesiidae</taxon>
        <taxon>Babesia</taxon>
    </lineage>
</organism>
<dbReference type="FunFam" id="3.40.50.12780:FF:000001">
    <property type="entry name" value="Acetyl-coenzyme A synthetase"/>
    <property type="match status" value="1"/>
</dbReference>
<evidence type="ECO:0000256" key="5">
    <source>
        <dbReference type="RuleBase" id="RU361147"/>
    </source>
</evidence>
<dbReference type="OMA" id="INVSYNC"/>
<accession>A0A061D5B3</accession>
<dbReference type="InterPro" id="IPR045851">
    <property type="entry name" value="AMP-bd_C_sf"/>
</dbReference>
<comment type="catalytic activity">
    <reaction evidence="5">
        <text>acetate + ATP + CoA = acetyl-CoA + AMP + diphosphate</text>
        <dbReference type="Rhea" id="RHEA:23176"/>
        <dbReference type="ChEBI" id="CHEBI:30089"/>
        <dbReference type="ChEBI" id="CHEBI:30616"/>
        <dbReference type="ChEBI" id="CHEBI:33019"/>
        <dbReference type="ChEBI" id="CHEBI:57287"/>
        <dbReference type="ChEBI" id="CHEBI:57288"/>
        <dbReference type="ChEBI" id="CHEBI:456215"/>
        <dbReference type="EC" id="6.2.1.1"/>
    </reaction>
</comment>
<feature type="domain" description="AMP-dependent synthetase/ligase" evidence="7">
    <location>
        <begin position="139"/>
        <end position="526"/>
    </location>
</feature>
<name>A0A061D5B3_BABBI</name>
<dbReference type="CDD" id="cd05966">
    <property type="entry name" value="ACS"/>
    <property type="match status" value="1"/>
</dbReference>
<dbReference type="OrthoDB" id="1706066at2759"/>
<keyword evidence="11" id="KW-1185">Reference proteome</keyword>
<evidence type="ECO:0000256" key="2">
    <source>
        <dbReference type="ARBA" id="ARBA00022598"/>
    </source>
</evidence>
<evidence type="ECO:0000259" key="9">
    <source>
        <dbReference type="Pfam" id="PF16177"/>
    </source>
</evidence>
<dbReference type="InterPro" id="IPR000873">
    <property type="entry name" value="AMP-dep_synth/lig_dom"/>
</dbReference>
<dbReference type="Pfam" id="PF16177">
    <property type="entry name" value="ACAS_N"/>
    <property type="match status" value="1"/>
</dbReference>
<gene>
    <name evidence="10" type="ORF">BBBOND_0203850</name>
</gene>
<sequence>MSQPSSEDCKRRKKDSSAATMEPGQCGTPASGGEPDAMNTAEEFFPQFDRSVERDLLLLGKSYDVAAREGHRYHINSLAEYQEMYRRSMADPEGFWGEMARSELRWMHPFHRVFSGGFEAADFSWFLGGKLNACDNCVDRWAEERPNVAAIIFEGDDPKDNRTVTFYELRQNVCRVANVLKRHGVRKGDTVTLYMPSVPELAFAMLACARIGAVHNVVFGGFSAASVGERIRDSNSRIVVTVDEATRGGKRIHMKNIVDEALRDCPDVTRCLVYSKTGDDAYFVKGRDVWLDDALPRERPYCPPETMDSEDTLFILYTSGSTGKPKGVAHTTAGYLLYAIATTKYIFDTRQGDIFGCMADLGWITGHTYVVYGPLLNGVTTFLFASLPNYPDPGRYWRIIEQYRITQFYTAPTAIRLLMRYGDEFPARYDLSSARILGSVGEPINPEAWLWYYNVVGRGRSTVVDTYWQTETGGIVIAPIPGAIPTKAGSATLPFFGIEVGLVDAKTGREIIGNGTSGLLVLRRPWPGLFRTLAGNHQRGLDVYFAKVPGCYLTGDAAYRDDDGYIWINGRVDDTLNVSGHRIGSADIEHALVQVDYVAEAAAVAFPHPIKGQAIFCFVTLKDSCTVTAEQMVQELRLSVRRLVGPFATPDIITATPNMPKTRSGKIMRRILRKLVSNQAEDLGDISTLADPSVVEGLVGICREALDTYAESLKASLAKN</sequence>
<dbReference type="VEuPathDB" id="PiroplasmaDB:BBBOND_0203850"/>
<feature type="domain" description="AMP-binding enzyme C-terminal" evidence="8">
    <location>
        <begin position="588"/>
        <end position="666"/>
    </location>
</feature>
<dbReference type="Pfam" id="PF13193">
    <property type="entry name" value="AMP-binding_C"/>
    <property type="match status" value="1"/>
</dbReference>
<dbReference type="GO" id="GO:0019427">
    <property type="term" value="P:acetyl-CoA biosynthetic process from acetate"/>
    <property type="evidence" value="ECO:0007669"/>
    <property type="project" value="InterPro"/>
</dbReference>
<dbReference type="GO" id="GO:0016208">
    <property type="term" value="F:AMP binding"/>
    <property type="evidence" value="ECO:0007669"/>
    <property type="project" value="InterPro"/>
</dbReference>
<dbReference type="SUPFAM" id="SSF56801">
    <property type="entry name" value="Acetyl-CoA synthetase-like"/>
    <property type="match status" value="1"/>
</dbReference>
<dbReference type="KEGG" id="bbig:BBBOND_0203850"/>
<dbReference type="PANTHER" id="PTHR24095">
    <property type="entry name" value="ACETYL-COENZYME A SYNTHETASE"/>
    <property type="match status" value="1"/>
</dbReference>
<dbReference type="InterPro" id="IPR025110">
    <property type="entry name" value="AMP-bd_C"/>
</dbReference>